<dbReference type="SUPFAM" id="SSF158472">
    <property type="entry name" value="HAMP domain-like"/>
    <property type="match status" value="1"/>
</dbReference>
<dbReference type="CDD" id="cd06225">
    <property type="entry name" value="HAMP"/>
    <property type="match status" value="1"/>
</dbReference>
<keyword evidence="4 6" id="KW-1133">Transmembrane helix</keyword>
<dbReference type="Pfam" id="PF00672">
    <property type="entry name" value="HAMP"/>
    <property type="match status" value="1"/>
</dbReference>
<evidence type="ECO:0000256" key="1">
    <source>
        <dbReference type="ARBA" id="ARBA00004651"/>
    </source>
</evidence>
<proteinExistence type="predicted"/>
<dbReference type="InterPro" id="IPR029151">
    <property type="entry name" value="Sensor-like_sf"/>
</dbReference>
<dbReference type="SMART" id="SM00304">
    <property type="entry name" value="HAMP"/>
    <property type="match status" value="1"/>
</dbReference>
<evidence type="ECO:0000256" key="2">
    <source>
        <dbReference type="ARBA" id="ARBA00022475"/>
    </source>
</evidence>
<dbReference type="PROSITE" id="PS50885">
    <property type="entry name" value="HAMP"/>
    <property type="match status" value="1"/>
</dbReference>
<evidence type="ECO:0000259" key="7">
    <source>
        <dbReference type="PROSITE" id="PS50885"/>
    </source>
</evidence>
<dbReference type="CDD" id="cd12914">
    <property type="entry name" value="PDC1_DGC_like"/>
    <property type="match status" value="1"/>
</dbReference>
<reference evidence="8 9" key="1">
    <citation type="journal article" date="2021" name="Microorganisms">
        <title>Genome Evolution of Filamentous Cyanobacterium Nostoc Species: From Facultative Symbiosis to Free Living.</title>
        <authorList>
            <person name="Huo D."/>
            <person name="Li H."/>
            <person name="Cai F."/>
            <person name="Guo X."/>
            <person name="Qiao Z."/>
            <person name="Wang W."/>
            <person name="Yu G."/>
            <person name="Li R."/>
        </authorList>
    </citation>
    <scope>NUCLEOTIDE SEQUENCE [LARGE SCALE GENOMIC DNA]</scope>
    <source>
        <strain evidence="8 9">CHAB 5714</strain>
    </source>
</reference>
<dbReference type="InterPro" id="IPR033479">
    <property type="entry name" value="dCache_1"/>
</dbReference>
<dbReference type="Proteomes" id="UP001199525">
    <property type="component" value="Unassembled WGS sequence"/>
</dbReference>
<name>A0ABS8IDP9_9NOSO</name>
<keyword evidence="5 6" id="KW-0472">Membrane</keyword>
<feature type="domain" description="HAMP" evidence="7">
    <location>
        <begin position="343"/>
        <end position="404"/>
    </location>
</feature>
<feature type="transmembrane region" description="Helical" evidence="6">
    <location>
        <begin position="319"/>
        <end position="342"/>
    </location>
</feature>
<protein>
    <submittedName>
        <fullName evidence="8">HAMP domain-containing protein</fullName>
    </submittedName>
</protein>
<keyword evidence="9" id="KW-1185">Reference proteome</keyword>
<evidence type="ECO:0000313" key="8">
    <source>
        <dbReference type="EMBL" id="MCC5601582.1"/>
    </source>
</evidence>
<dbReference type="CDD" id="cd18774">
    <property type="entry name" value="PDC2_HK_sensor"/>
    <property type="match status" value="1"/>
</dbReference>
<sequence length="479" mass="54553">MKRLHWLLYPPAWSIAAKISAVLVSVALIPMSFTTYYNLRQSLDSVETGEYRKLELLATSTASRLDQLIIDIKRVVVQVSSDRNVVNFLAASTSSKRSALRPDLQQMLENVFRSNPDFDAVFVMDKQGRTVAASDRKFLGQNYAFREYFRSSIQGKSYISSILVGETTKRPGMFFSQPVRSQEGEIIGVTVVKIKGEGIWAIADALQVGSQSYTFLIDQQGVIISHFNKSLLYHSLVPLPPEILERVVKDRRYALDQIQSLGIPELQVMLRAKHAGHTTYRFPPQEMPRIVGFAPLQEQPWVLGVSQPKENFSEPLKHLIWLHGGSLLIVGGITAIMALLLARRISRPIYALTAAAQALEHDDFDSRIVKLLPRLTKLAHSQDDMGQLVRVFLKMAEQVRVRDQKLKMQVRELHIEIDETKRATNVAEITENEHFLQLQKKIQKLKEQKVTVRETETDYYQRLQTKVQSLKERSLNCEA</sequence>
<dbReference type="EMBL" id="JAIVFQ010000033">
    <property type="protein sequence ID" value="MCC5601582.1"/>
    <property type="molecule type" value="Genomic_DNA"/>
</dbReference>
<evidence type="ECO:0000313" key="9">
    <source>
        <dbReference type="Proteomes" id="UP001199525"/>
    </source>
</evidence>
<keyword evidence="3 6" id="KW-0812">Transmembrane</keyword>
<evidence type="ECO:0000256" key="3">
    <source>
        <dbReference type="ARBA" id="ARBA00022692"/>
    </source>
</evidence>
<evidence type="ECO:0000256" key="5">
    <source>
        <dbReference type="ARBA" id="ARBA00023136"/>
    </source>
</evidence>
<dbReference type="RefSeq" id="WP_229486595.1">
    <property type="nucleotide sequence ID" value="NZ_JAIVFQ010000033.1"/>
</dbReference>
<gene>
    <name evidence="8" type="ORF">LC586_20830</name>
</gene>
<feature type="transmembrane region" description="Helical" evidence="6">
    <location>
        <begin position="12"/>
        <end position="33"/>
    </location>
</feature>
<dbReference type="Gene3D" id="3.30.450.20">
    <property type="entry name" value="PAS domain"/>
    <property type="match status" value="2"/>
</dbReference>
<evidence type="ECO:0000256" key="4">
    <source>
        <dbReference type="ARBA" id="ARBA00022989"/>
    </source>
</evidence>
<accession>A0ABS8IDP9</accession>
<comment type="caution">
    <text evidence="8">The sequence shown here is derived from an EMBL/GenBank/DDBJ whole genome shotgun (WGS) entry which is preliminary data.</text>
</comment>
<comment type="subcellular location">
    <subcellularLocation>
        <location evidence="1">Cell membrane</location>
        <topology evidence="1">Multi-pass membrane protein</topology>
    </subcellularLocation>
</comment>
<dbReference type="Pfam" id="PF02743">
    <property type="entry name" value="dCache_1"/>
    <property type="match status" value="1"/>
</dbReference>
<evidence type="ECO:0000256" key="6">
    <source>
        <dbReference type="SAM" id="Phobius"/>
    </source>
</evidence>
<organism evidence="8 9">
    <name type="scientific">Nostoc favosum CHAB5714</name>
    <dbReference type="NCBI Taxonomy" id="2780399"/>
    <lineage>
        <taxon>Bacteria</taxon>
        <taxon>Bacillati</taxon>
        <taxon>Cyanobacteriota</taxon>
        <taxon>Cyanophyceae</taxon>
        <taxon>Nostocales</taxon>
        <taxon>Nostocaceae</taxon>
        <taxon>Nostoc</taxon>
        <taxon>Nostoc favosum</taxon>
    </lineage>
</organism>
<dbReference type="InterPro" id="IPR003660">
    <property type="entry name" value="HAMP_dom"/>
</dbReference>
<dbReference type="SUPFAM" id="SSF103190">
    <property type="entry name" value="Sensory domain-like"/>
    <property type="match status" value="1"/>
</dbReference>
<keyword evidence="2" id="KW-1003">Cell membrane</keyword>
<dbReference type="Gene3D" id="6.10.340.10">
    <property type="match status" value="1"/>
</dbReference>